<accession>A0A7W6CNV1</accession>
<comment type="caution">
    <text evidence="3">The sequence shown here is derived from an EMBL/GenBank/DDBJ whole genome shotgun (WGS) entry which is preliminary data.</text>
</comment>
<feature type="domain" description="Rcc01698-like C-terminal" evidence="2">
    <location>
        <begin position="483"/>
        <end position="578"/>
    </location>
</feature>
<dbReference type="RefSeq" id="WP_183627286.1">
    <property type="nucleotide sequence ID" value="NZ_JACIDX010000013.1"/>
</dbReference>
<dbReference type="Proteomes" id="UP000548867">
    <property type="component" value="Unassembled WGS sequence"/>
</dbReference>
<dbReference type="AlphaFoldDB" id="A0A7W6CNV1"/>
<dbReference type="Pfam" id="PF23666">
    <property type="entry name" value="Rcc01698_C"/>
    <property type="match status" value="1"/>
</dbReference>
<proteinExistence type="predicted"/>
<dbReference type="InterPro" id="IPR032876">
    <property type="entry name" value="J_dom"/>
</dbReference>
<gene>
    <name evidence="3" type="ORF">GGR38_003369</name>
</gene>
<dbReference type="Pfam" id="PF13550">
    <property type="entry name" value="Phage-tail_3"/>
    <property type="match status" value="1"/>
</dbReference>
<evidence type="ECO:0000259" key="1">
    <source>
        <dbReference type="Pfam" id="PF13550"/>
    </source>
</evidence>
<organism evidence="3 4">
    <name type="scientific">Novosphingobium sediminicola</name>
    <dbReference type="NCBI Taxonomy" id="563162"/>
    <lineage>
        <taxon>Bacteria</taxon>
        <taxon>Pseudomonadati</taxon>
        <taxon>Pseudomonadota</taxon>
        <taxon>Alphaproteobacteria</taxon>
        <taxon>Sphingomonadales</taxon>
        <taxon>Sphingomonadaceae</taxon>
        <taxon>Novosphingobium</taxon>
    </lineage>
</organism>
<protein>
    <recommendedName>
        <fullName evidence="5">Tip attachment protein J domain-containing protein</fullName>
    </recommendedName>
</protein>
<reference evidence="3 4" key="1">
    <citation type="submission" date="2020-08" db="EMBL/GenBank/DDBJ databases">
        <title>Genomic Encyclopedia of Type Strains, Phase IV (KMG-IV): sequencing the most valuable type-strain genomes for metagenomic binning, comparative biology and taxonomic classification.</title>
        <authorList>
            <person name="Goeker M."/>
        </authorList>
    </citation>
    <scope>NUCLEOTIDE SEQUENCE [LARGE SCALE GENOMIC DNA]</scope>
    <source>
        <strain evidence="3 4">DSM 27057</strain>
    </source>
</reference>
<sequence>MATILFTAIGTAFGGPLGGALGALVGSQIDGSIFGTSSKRQGARLQDMSVTTSTYGAALPRHYGQMRVGGTIIWATDLSEHSSTSGGGKGQASTTTYSYTSSFAVALASRPIIGIGRIWADGKLLRGSSGDLKVGGTLRIHAGTQDQAADPLMASLLGGDRCPAFRGTAYVVFEDLQLGEFGNRIPSLNFEVFCDEGTLNLATLVQDAMEEAQVDVPVDGILGFSCSDPLADTLAAWLPIMPIVCDADGDGLTIAPQDVAAVRMLDEPVAATGTGDFGGKGGYSWKRTPPAKSPPRSLRYYDVDLDYQPGSQRAPGGALSGQPKTIDLPVSTTGEEAYRLICSAVQSDDWSQETIQWRCAELDPAVAPGSCVTLPSIQGLWQVKDWEWRDTGIELSLTRIAPAQALIRAATASGQANLASDLAVGQTRIVAFELPSDGSSTGDAGLIYAALSSSGSAWKGAVLYVDDGTGALTQIGTSGRQLATLGKALTVLAAGPSHMLDRYNAVEIELANADLALVDATLRQLSAGNNRALLGTEIVQFGRAVPLGGARWRLEQLLRGRAGTEAAIGNHAIDEPFVLLDDTVIELDKSKLGSSTGSLIAAMGLGDSDPVETAIVCRGIATRPLSPVQGQAALQSDGSLGLSWTRRARGAWVWSDYVDVPLKEEKEAYQVGYGATSAPYAFWEVTSASLILTAATQSDLVSAHGHGALWVKQIGTYQASDALHLFDL</sequence>
<evidence type="ECO:0000313" key="3">
    <source>
        <dbReference type="EMBL" id="MBB3956406.1"/>
    </source>
</evidence>
<evidence type="ECO:0000259" key="2">
    <source>
        <dbReference type="Pfam" id="PF23666"/>
    </source>
</evidence>
<keyword evidence="4" id="KW-1185">Reference proteome</keyword>
<dbReference type="EMBL" id="JACIDX010000013">
    <property type="protein sequence ID" value="MBB3956406.1"/>
    <property type="molecule type" value="Genomic_DNA"/>
</dbReference>
<feature type="domain" description="Tip attachment protein J" evidence="1">
    <location>
        <begin position="232"/>
        <end position="388"/>
    </location>
</feature>
<evidence type="ECO:0008006" key="5">
    <source>
        <dbReference type="Google" id="ProtNLM"/>
    </source>
</evidence>
<evidence type="ECO:0000313" key="4">
    <source>
        <dbReference type="Proteomes" id="UP000548867"/>
    </source>
</evidence>
<name>A0A7W6CNV1_9SPHN</name>
<dbReference type="InterPro" id="IPR056490">
    <property type="entry name" value="Rcc01698_C"/>
</dbReference>